<feature type="transmembrane region" description="Helical" evidence="1">
    <location>
        <begin position="63"/>
        <end position="84"/>
    </location>
</feature>
<dbReference type="Proteomes" id="UP000600214">
    <property type="component" value="Unassembled WGS sequence"/>
</dbReference>
<keyword evidence="1" id="KW-0812">Transmembrane</keyword>
<proteinExistence type="predicted"/>
<accession>A0ABQ1YXU1</accession>
<evidence type="ECO:0000313" key="2">
    <source>
        <dbReference type="EMBL" id="GGH41041.1"/>
    </source>
</evidence>
<keyword evidence="1" id="KW-1133">Transmembrane helix</keyword>
<feature type="transmembrane region" description="Helical" evidence="1">
    <location>
        <begin position="160"/>
        <end position="181"/>
    </location>
</feature>
<feature type="transmembrane region" description="Helical" evidence="1">
    <location>
        <begin position="20"/>
        <end position="43"/>
    </location>
</feature>
<feature type="transmembrane region" description="Helical" evidence="1">
    <location>
        <begin position="133"/>
        <end position="148"/>
    </location>
</feature>
<keyword evidence="1" id="KW-0472">Membrane</keyword>
<gene>
    <name evidence="2" type="ORF">GCM10007423_36570</name>
</gene>
<evidence type="ECO:0000256" key="1">
    <source>
        <dbReference type="SAM" id="Phobius"/>
    </source>
</evidence>
<reference evidence="3" key="1">
    <citation type="journal article" date="2019" name="Int. J. Syst. Evol. Microbiol.">
        <title>The Global Catalogue of Microorganisms (GCM) 10K type strain sequencing project: providing services to taxonomists for standard genome sequencing and annotation.</title>
        <authorList>
            <consortium name="The Broad Institute Genomics Platform"/>
            <consortium name="The Broad Institute Genome Sequencing Center for Infectious Disease"/>
            <person name="Wu L."/>
            <person name="Ma J."/>
        </authorList>
    </citation>
    <scope>NUCLEOTIDE SEQUENCE [LARGE SCALE GENOMIC DNA]</scope>
    <source>
        <strain evidence="3">CGMCC 1.15288</strain>
    </source>
</reference>
<feature type="transmembrane region" description="Helical" evidence="1">
    <location>
        <begin position="96"/>
        <end position="113"/>
    </location>
</feature>
<organism evidence="2 3">
    <name type="scientific">Dyadobacter endophyticus</name>
    <dbReference type="NCBI Taxonomy" id="1749036"/>
    <lineage>
        <taxon>Bacteria</taxon>
        <taxon>Pseudomonadati</taxon>
        <taxon>Bacteroidota</taxon>
        <taxon>Cytophagia</taxon>
        <taxon>Cytophagales</taxon>
        <taxon>Spirosomataceae</taxon>
        <taxon>Dyadobacter</taxon>
    </lineage>
</organism>
<keyword evidence="3" id="KW-1185">Reference proteome</keyword>
<dbReference type="EMBL" id="BMIA01000002">
    <property type="protein sequence ID" value="GGH41041.1"/>
    <property type="molecule type" value="Genomic_DNA"/>
</dbReference>
<name>A0ABQ1YXU1_9BACT</name>
<evidence type="ECO:0000313" key="3">
    <source>
        <dbReference type="Proteomes" id="UP000600214"/>
    </source>
</evidence>
<comment type="caution">
    <text evidence="2">The sequence shown here is derived from an EMBL/GenBank/DDBJ whole genome shotgun (WGS) entry which is preliminary data.</text>
</comment>
<protein>
    <submittedName>
        <fullName evidence="2">Uncharacterized protein</fullName>
    </submittedName>
</protein>
<sequence length="190" mass="21866">MVINGNSLGKSLMSLNLSMLKIAEILVGVWIMLTILLIASDLLSLPDTDFRGDPFYAYRHNPVIINISIASLVFRLAFVGLLIYSNIKPHHQKGKTPWYAFFISGFAAAFLQWYELYYGSTFYYGEVRDKQGLMFPLLASFIATLMIWKFPAPINEQRNLIWKLILTALVNIGLYILWLNVYEPWNLFQS</sequence>